<dbReference type="SMART" id="SM00220">
    <property type="entry name" value="S_TKc"/>
    <property type="match status" value="1"/>
</dbReference>
<reference evidence="14" key="1">
    <citation type="journal article" date="2004" name="Nature">
        <title>Genome duplication in the teleost fish Tetraodon nigroviridis reveals the early vertebrate proto-karyotype.</title>
        <authorList>
            <person name="Jaillon O."/>
            <person name="Aury J.-M."/>
            <person name="Brunet F."/>
            <person name="Petit J.-L."/>
            <person name="Stange-Thomann N."/>
            <person name="Mauceli E."/>
            <person name="Bouneau L."/>
            <person name="Fischer C."/>
            <person name="Ozouf-Costaz C."/>
            <person name="Bernot A."/>
            <person name="Nicaud S."/>
            <person name="Jaffe D."/>
            <person name="Fisher S."/>
            <person name="Lutfalla G."/>
            <person name="Dossat C."/>
            <person name="Segurens B."/>
            <person name="Dasilva C."/>
            <person name="Salanoubat M."/>
            <person name="Levy M."/>
            <person name="Boudet N."/>
            <person name="Castellano S."/>
            <person name="Anthouard V."/>
            <person name="Jubin C."/>
            <person name="Castelli V."/>
            <person name="Katinka M."/>
            <person name="Vacherie B."/>
            <person name="Biemont C."/>
            <person name="Skalli Z."/>
            <person name="Cattolico L."/>
            <person name="Poulain J."/>
            <person name="De Berardinis V."/>
            <person name="Cruaud C."/>
            <person name="Duprat S."/>
            <person name="Brottier P."/>
            <person name="Coutanceau J.-P."/>
            <person name="Gouzy J."/>
            <person name="Parra G."/>
            <person name="Lardier G."/>
            <person name="Chapple C."/>
            <person name="McKernan K.J."/>
            <person name="McEwan P."/>
            <person name="Bosak S."/>
            <person name="Kellis M."/>
            <person name="Volff J.-N."/>
            <person name="Guigo R."/>
            <person name="Zody M.C."/>
            <person name="Mesirov J."/>
            <person name="Lindblad-Toh K."/>
            <person name="Birren B."/>
            <person name="Nusbaum C."/>
            <person name="Kahn D."/>
            <person name="Robinson-Rechavi M."/>
            <person name="Laudet V."/>
            <person name="Schachter V."/>
            <person name="Quetier F."/>
            <person name="Saurin W."/>
            <person name="Scarpelli C."/>
            <person name="Wincker P."/>
            <person name="Lander E.S."/>
            <person name="Weissenbach J."/>
            <person name="Roest Crollius H."/>
        </authorList>
    </citation>
    <scope>NUCLEOTIDE SEQUENCE [LARGE SCALE GENOMIC DNA]</scope>
</reference>
<dbReference type="EC" id="2.7.11.-" evidence="10"/>
<feature type="active site" description="Proton acceptor" evidence="9">
    <location>
        <position position="368"/>
    </location>
</feature>
<dbReference type="EMBL" id="CAAE01014764">
    <property type="protein sequence ID" value="CAG05394.1"/>
    <property type="molecule type" value="Genomic_DNA"/>
</dbReference>
<evidence type="ECO:0000256" key="9">
    <source>
        <dbReference type="PIRSR" id="PIRSR600239-51"/>
    </source>
</evidence>
<evidence type="ECO:0000256" key="1">
    <source>
        <dbReference type="ARBA" id="ARBA00001256"/>
    </source>
</evidence>
<feature type="non-terminal residue" evidence="14">
    <location>
        <position position="615"/>
    </location>
</feature>
<dbReference type="PROSITE" id="PS50011">
    <property type="entry name" value="PROTEIN_KINASE_DOM"/>
    <property type="match status" value="1"/>
</dbReference>
<dbReference type="Gene3D" id="1.10.510.10">
    <property type="entry name" value="Transferase(Phosphotransferase) domain 1"/>
    <property type="match status" value="2"/>
</dbReference>
<dbReference type="InterPro" id="IPR016137">
    <property type="entry name" value="RGS"/>
</dbReference>
<dbReference type="InterPro" id="IPR036305">
    <property type="entry name" value="RGS_sf"/>
</dbReference>
<gene>
    <name evidence="14" type="ORF">GSTENG00025391001</name>
</gene>
<dbReference type="SMART" id="SM00315">
    <property type="entry name" value="RGS"/>
    <property type="match status" value="1"/>
</dbReference>
<dbReference type="InterPro" id="IPR000239">
    <property type="entry name" value="GPCR_kinase"/>
</dbReference>
<dbReference type="FunFam" id="1.10.510.10:FF:000074">
    <property type="entry name" value="G protein-coupled receptor kinase"/>
    <property type="match status" value="1"/>
</dbReference>
<keyword evidence="6 10" id="KW-0547">Nucleotide-binding</keyword>
<dbReference type="PANTHER" id="PTHR24355:SF26">
    <property type="entry name" value="G PROTEIN-COUPLED RECEPTOR KINASE"/>
    <property type="match status" value="1"/>
</dbReference>
<dbReference type="GO" id="GO:0005524">
    <property type="term" value="F:ATP binding"/>
    <property type="evidence" value="ECO:0007669"/>
    <property type="project" value="UniProtKB-KW"/>
</dbReference>
<dbReference type="PROSITE" id="PS50132">
    <property type="entry name" value="RGS"/>
    <property type="match status" value="1"/>
</dbReference>
<feature type="domain" description="RGS" evidence="12">
    <location>
        <begin position="55"/>
        <end position="198"/>
    </location>
</feature>
<dbReference type="CDD" id="cd05605">
    <property type="entry name" value="STKc_GRK4_like"/>
    <property type="match status" value="1"/>
</dbReference>
<keyword evidence="5 10" id="KW-0808">Transferase</keyword>
<protein>
    <recommendedName>
        <fullName evidence="10">G protein-coupled receptor kinase</fullName>
        <ecNumber evidence="10">2.7.11.-</ecNumber>
    </recommendedName>
</protein>
<evidence type="ECO:0000256" key="2">
    <source>
        <dbReference type="ARBA" id="ARBA00009793"/>
    </source>
</evidence>
<keyword evidence="8 10" id="KW-0067">ATP-binding</keyword>
<dbReference type="InterPro" id="IPR000961">
    <property type="entry name" value="AGC-kinase_C"/>
</dbReference>
<evidence type="ECO:0000256" key="4">
    <source>
        <dbReference type="ARBA" id="ARBA00022553"/>
    </source>
</evidence>
<comment type="catalytic activity">
    <reaction evidence="1">
        <text>[G-protein-coupled receptor] + ATP = [G-protein-coupled receptor]-phosphate + ADP + H(+)</text>
        <dbReference type="Rhea" id="RHEA:12008"/>
        <dbReference type="Rhea" id="RHEA-COMP:11260"/>
        <dbReference type="Rhea" id="RHEA-COMP:11261"/>
        <dbReference type="ChEBI" id="CHEBI:15378"/>
        <dbReference type="ChEBI" id="CHEBI:30616"/>
        <dbReference type="ChEBI" id="CHEBI:43176"/>
        <dbReference type="ChEBI" id="CHEBI:68546"/>
        <dbReference type="ChEBI" id="CHEBI:456216"/>
        <dbReference type="EC" id="2.7.11.16"/>
    </reaction>
</comment>
<dbReference type="GO" id="GO:0009966">
    <property type="term" value="P:regulation of signal transduction"/>
    <property type="evidence" value="ECO:0007669"/>
    <property type="project" value="TreeGrafter"/>
</dbReference>
<accession>Q4S1T8</accession>
<dbReference type="GO" id="GO:0050254">
    <property type="term" value="F:rhodopsin kinase activity"/>
    <property type="evidence" value="ECO:0007669"/>
    <property type="project" value="UniProtKB-ARBA"/>
</dbReference>
<dbReference type="OrthoDB" id="354826at2759"/>
<comment type="similarity">
    <text evidence="2 10">Belongs to the protein kinase superfamily. AGC Ser/Thr protein kinase family. GPRK subfamily.</text>
</comment>
<dbReference type="InterPro" id="IPR011009">
    <property type="entry name" value="Kinase-like_dom_sf"/>
</dbReference>
<dbReference type="InterPro" id="IPR000719">
    <property type="entry name" value="Prot_kinase_dom"/>
</dbReference>
<feature type="domain" description="AGC-kinase C-terminal" evidence="13">
    <location>
        <begin position="506"/>
        <end position="571"/>
    </location>
</feature>
<dbReference type="SMART" id="SM00133">
    <property type="entry name" value="S_TK_X"/>
    <property type="match status" value="1"/>
</dbReference>
<evidence type="ECO:0000256" key="3">
    <source>
        <dbReference type="ARBA" id="ARBA00022527"/>
    </source>
</evidence>
<evidence type="ECO:0000256" key="6">
    <source>
        <dbReference type="ARBA" id="ARBA00022741"/>
    </source>
</evidence>
<name>Q4S1T8_TETNG</name>
<dbReference type="SUPFAM" id="SSF56112">
    <property type="entry name" value="Protein kinase-like (PK-like)"/>
    <property type="match status" value="1"/>
</dbReference>
<proteinExistence type="inferred from homology"/>
<dbReference type="Pfam" id="PF00069">
    <property type="entry name" value="Pkinase"/>
    <property type="match status" value="2"/>
</dbReference>
<evidence type="ECO:0000259" key="11">
    <source>
        <dbReference type="PROSITE" id="PS50011"/>
    </source>
</evidence>
<dbReference type="PANTHER" id="PTHR24355">
    <property type="entry name" value="G PROTEIN-COUPLED RECEPTOR KINASE/RIBOSOMAL PROTEIN S6 KINASE"/>
    <property type="match status" value="1"/>
</dbReference>
<dbReference type="GO" id="GO:0005737">
    <property type="term" value="C:cytoplasm"/>
    <property type="evidence" value="ECO:0007669"/>
    <property type="project" value="TreeGrafter"/>
</dbReference>
<evidence type="ECO:0000259" key="12">
    <source>
        <dbReference type="PROSITE" id="PS50132"/>
    </source>
</evidence>
<organism evidence="14">
    <name type="scientific">Tetraodon nigroviridis</name>
    <name type="common">Spotted green pufferfish</name>
    <name type="synonym">Chelonodon nigroviridis</name>
    <dbReference type="NCBI Taxonomy" id="99883"/>
    <lineage>
        <taxon>Eukaryota</taxon>
        <taxon>Metazoa</taxon>
        <taxon>Chordata</taxon>
        <taxon>Craniata</taxon>
        <taxon>Vertebrata</taxon>
        <taxon>Euteleostomi</taxon>
        <taxon>Actinopterygii</taxon>
        <taxon>Neopterygii</taxon>
        <taxon>Teleostei</taxon>
        <taxon>Neoteleostei</taxon>
        <taxon>Acanthomorphata</taxon>
        <taxon>Eupercaria</taxon>
        <taxon>Tetraodontiformes</taxon>
        <taxon>Tetradontoidea</taxon>
        <taxon>Tetraodontidae</taxon>
        <taxon>Tetraodon</taxon>
    </lineage>
</organism>
<dbReference type="Gene3D" id="3.30.200.20">
    <property type="entry name" value="Phosphorylase Kinase, domain 1"/>
    <property type="match status" value="2"/>
</dbReference>
<evidence type="ECO:0000256" key="5">
    <source>
        <dbReference type="ARBA" id="ARBA00022679"/>
    </source>
</evidence>
<dbReference type="PROSITE" id="PS51285">
    <property type="entry name" value="AGC_KINASE_CTER"/>
    <property type="match status" value="1"/>
</dbReference>
<keyword evidence="4" id="KW-0597">Phosphoprotein</keyword>
<dbReference type="InterPro" id="IPR044926">
    <property type="entry name" value="RGS_subdomain_2"/>
</dbReference>
<evidence type="ECO:0000256" key="7">
    <source>
        <dbReference type="ARBA" id="ARBA00022777"/>
    </source>
</evidence>
<sequence>MEIESMVANSALIRAREGGGKGRTWKWKELLRFPPIGQCAELAMSIEREYHSLCVKQPIGKKLFQLFCQTRPDLQNSIFLLDALEDFETKSDEERKESGIRIINRFLIQETQNHWMEASEDRLWTLCFPQSSQCVSALLSHEQRCRHSLEADPCSDVFHACRKYVSSFSPRIRVALHEYLSGGPFSQYQNSMYFDRFLQWKMVERQPITKHAFRQYRVLWKGGFGEVWACQVRATGMMYACKKLEKTHVKKRRGEAMALNEKELLEGLNSRFVVNLAYAYETKHALCMVLTMMSGGDLNFHIYNMGEPGLSGERVQFYAAQVCCGLMHLHNESILYRSVFCFVSSISLQFGGLFPVRLAQNSLFTFRDLKPENILLDDSGHIRISDLGLAVRLKDGKLAHGRVGTLGYMAPEVIGHKLYGMSADWWGLGCLIYEMTAGKPPFRARGEHPSTSDMERRIQTDQEEYGEKFSAEGKQICSLLLNKNPKHRLGCQIQAGKDVQSHYFFQKINFRMLEAGLVKPPFRPDPRHVYCSDILDIDEFSTLRGVTLDQTDKDFYAKFNTGSVPVTWQNEIIDTGCFEELNVFGPDGSRSPDLDRCQSPDSPRRKLLHRLFRRH</sequence>
<reference evidence="14" key="2">
    <citation type="submission" date="2004-02" db="EMBL/GenBank/DDBJ databases">
        <authorList>
            <consortium name="Genoscope"/>
            <consortium name="Whitehead Institute Centre for Genome Research"/>
        </authorList>
    </citation>
    <scope>NUCLEOTIDE SEQUENCE</scope>
</reference>
<keyword evidence="3 10" id="KW-0723">Serine/threonine-protein kinase</keyword>
<dbReference type="GO" id="GO:0007165">
    <property type="term" value="P:signal transduction"/>
    <property type="evidence" value="ECO:0007669"/>
    <property type="project" value="InterPro"/>
</dbReference>
<dbReference type="KEGG" id="tng:GSTEN00025391G001"/>
<evidence type="ECO:0000259" key="13">
    <source>
        <dbReference type="PROSITE" id="PS51285"/>
    </source>
</evidence>
<evidence type="ECO:0000256" key="8">
    <source>
        <dbReference type="ARBA" id="ARBA00022840"/>
    </source>
</evidence>
<dbReference type="SUPFAM" id="SSF48097">
    <property type="entry name" value="Regulator of G-protein signaling, RGS"/>
    <property type="match status" value="1"/>
</dbReference>
<keyword evidence="7 10" id="KW-0418">Kinase</keyword>
<dbReference type="AlphaFoldDB" id="Q4S1T8"/>
<evidence type="ECO:0000313" key="14">
    <source>
        <dbReference type="EMBL" id="CAG05394.1"/>
    </source>
</evidence>
<feature type="domain" description="Protein kinase" evidence="11">
    <location>
        <begin position="213"/>
        <end position="505"/>
    </location>
</feature>
<dbReference type="Gene3D" id="1.10.167.10">
    <property type="entry name" value="Regulator of G-protein Signalling 4, domain 2"/>
    <property type="match status" value="1"/>
</dbReference>
<evidence type="ECO:0000256" key="10">
    <source>
        <dbReference type="RuleBase" id="RU000308"/>
    </source>
</evidence>
<dbReference type="PRINTS" id="PR00717">
    <property type="entry name" value="GPCRKINASE"/>
</dbReference>
<dbReference type="FunFam" id="1.10.167.10:FF:000009">
    <property type="entry name" value="G protein-coupled receptor kinase"/>
    <property type="match status" value="1"/>
</dbReference>
<dbReference type="Pfam" id="PF00615">
    <property type="entry name" value="RGS"/>
    <property type="match status" value="1"/>
</dbReference>